<evidence type="ECO:0000313" key="2">
    <source>
        <dbReference type="Proteomes" id="UP000002334"/>
    </source>
</evidence>
<dbReference type="EMBL" id="CP001277">
    <property type="protein sequence ID" value="ACQ67778.1"/>
    <property type="molecule type" value="Genomic_DNA"/>
</dbReference>
<dbReference type="HOGENOM" id="CLU_2649442_0_0_6"/>
<organism evidence="1 2">
    <name type="scientific">Hamiltonella defensa subsp. Acyrthosiphon pisum (strain 5AT)</name>
    <dbReference type="NCBI Taxonomy" id="572265"/>
    <lineage>
        <taxon>Bacteria</taxon>
        <taxon>Pseudomonadati</taxon>
        <taxon>Pseudomonadota</taxon>
        <taxon>Gammaproteobacteria</taxon>
        <taxon>Enterobacterales</taxon>
        <taxon>Enterobacteriaceae</taxon>
        <taxon>aphid secondary symbionts</taxon>
        <taxon>Candidatus Williamhamiltonella</taxon>
    </lineage>
</organism>
<protein>
    <submittedName>
        <fullName evidence="1">Uncharacterized protein</fullName>
    </submittedName>
</protein>
<evidence type="ECO:0000313" key="1">
    <source>
        <dbReference type="EMBL" id="ACQ67778.1"/>
    </source>
</evidence>
<dbReference type="Proteomes" id="UP000002334">
    <property type="component" value="Chromosome"/>
</dbReference>
<gene>
    <name evidence="1" type="ordered locus">HDEF_1105</name>
</gene>
<name>C4K5D5_HAMD5</name>
<dbReference type="STRING" id="572265.HDEF_1105"/>
<dbReference type="AlphaFoldDB" id="C4K5D5"/>
<keyword evidence="2" id="KW-1185">Reference proteome</keyword>
<sequence length="76" mass="8752">MAKTPKRRMNGLFLFVWPLKIILSLHAQNTPSFLLEITHQTTPTPAYSNLPALYMTLLKAIFRLSPDVFMDEICLM</sequence>
<reference evidence="1 2" key="1">
    <citation type="journal article" date="2009" name="Proc. Natl. Acad. Sci. U.S.A.">
        <title>Hamiltonella defensa, genome evolution of protective bacterial endosymbiont from pathogenic ancestors.</title>
        <authorList>
            <person name="Degnan P.H."/>
            <person name="Yu Y."/>
            <person name="Sisneros N."/>
            <person name="Wing R.A."/>
            <person name="Moran N.A."/>
        </authorList>
    </citation>
    <scope>NUCLEOTIDE SEQUENCE [LARGE SCALE GENOMIC DNA]</scope>
    <source>
        <strain evidence="2">5AT</strain>
    </source>
</reference>
<proteinExistence type="predicted"/>
<dbReference type="KEGG" id="hde:HDEF_1105"/>
<accession>C4K5D5</accession>